<dbReference type="Proteomes" id="UP000814176">
    <property type="component" value="Unassembled WGS sequence"/>
</dbReference>
<dbReference type="Pfam" id="PF04824">
    <property type="entry name" value="Rad21_Rec8"/>
    <property type="match status" value="1"/>
</dbReference>
<protein>
    <submittedName>
        <fullName evidence="7">Rec8 like protein-domain-containing protein</fullName>
    </submittedName>
</protein>
<evidence type="ECO:0000259" key="5">
    <source>
        <dbReference type="Pfam" id="PF04824"/>
    </source>
</evidence>
<keyword evidence="3" id="KW-0539">Nucleus</keyword>
<evidence type="ECO:0000313" key="7">
    <source>
        <dbReference type="EMBL" id="KAH9836465.1"/>
    </source>
</evidence>
<evidence type="ECO:0000256" key="3">
    <source>
        <dbReference type="ARBA" id="ARBA00023242"/>
    </source>
</evidence>
<comment type="caution">
    <text evidence="7">The sequence shown here is derived from an EMBL/GenBank/DDBJ whole genome shotgun (WGS) entry which is preliminary data.</text>
</comment>
<dbReference type="InterPro" id="IPR023093">
    <property type="entry name" value="ScpA-like_C"/>
</dbReference>
<dbReference type="Pfam" id="PF04825">
    <property type="entry name" value="Rad21_Rec8_N"/>
    <property type="match status" value="1"/>
</dbReference>
<dbReference type="PANTHER" id="PTHR12585">
    <property type="entry name" value="SCC1 / RAD21 FAMILY MEMBER"/>
    <property type="match status" value="1"/>
</dbReference>
<dbReference type="InterPro" id="IPR006910">
    <property type="entry name" value="Rad21_Rec8_N"/>
</dbReference>
<dbReference type="EMBL" id="JADCUA010000010">
    <property type="protein sequence ID" value="KAH9836465.1"/>
    <property type="molecule type" value="Genomic_DNA"/>
</dbReference>
<dbReference type="SUPFAM" id="SSF46785">
    <property type="entry name" value="Winged helix' DNA-binding domain"/>
    <property type="match status" value="1"/>
</dbReference>
<evidence type="ECO:0000256" key="2">
    <source>
        <dbReference type="ARBA" id="ARBA00009870"/>
    </source>
</evidence>
<dbReference type="GeneID" id="71999234"/>
<comment type="similarity">
    <text evidence="2">Belongs to the rad21 family.</text>
</comment>
<keyword evidence="8" id="KW-1185">Reference proteome</keyword>
<dbReference type="InterPro" id="IPR006909">
    <property type="entry name" value="Rad21/Rec8_C_eu"/>
</dbReference>
<evidence type="ECO:0000259" key="6">
    <source>
        <dbReference type="Pfam" id="PF04825"/>
    </source>
</evidence>
<feature type="region of interest" description="Disordered" evidence="4">
    <location>
        <begin position="521"/>
        <end position="541"/>
    </location>
</feature>
<name>A0ABQ8KFK2_9APHY</name>
<dbReference type="Gene3D" id="1.10.10.580">
    <property type="entry name" value="Structural maintenance of chromosome 1. Chain E"/>
    <property type="match status" value="1"/>
</dbReference>
<evidence type="ECO:0000256" key="1">
    <source>
        <dbReference type="ARBA" id="ARBA00004123"/>
    </source>
</evidence>
<organism evidence="7 8">
    <name type="scientific">Rhodofomes roseus</name>
    <dbReference type="NCBI Taxonomy" id="34475"/>
    <lineage>
        <taxon>Eukaryota</taxon>
        <taxon>Fungi</taxon>
        <taxon>Dikarya</taxon>
        <taxon>Basidiomycota</taxon>
        <taxon>Agaricomycotina</taxon>
        <taxon>Agaricomycetes</taxon>
        <taxon>Polyporales</taxon>
        <taxon>Rhodofomes</taxon>
    </lineage>
</organism>
<feature type="compositionally biased region" description="Low complexity" evidence="4">
    <location>
        <begin position="598"/>
        <end position="608"/>
    </location>
</feature>
<gene>
    <name evidence="7" type="ORF">C8Q71DRAFT_43067</name>
</gene>
<dbReference type="RefSeq" id="XP_047778703.1">
    <property type="nucleotide sequence ID" value="XM_047918502.1"/>
</dbReference>
<evidence type="ECO:0000313" key="8">
    <source>
        <dbReference type="Proteomes" id="UP000814176"/>
    </source>
</evidence>
<sequence>MFFTPELLERRESGFGLLWLAATLGAKSSFKKLPKRSVLTADIAQLCDLIAEPPEPLALRLSSNLMIGVARVYKVKQEIFYSDVTTCYNTLKKAVADLHTASLGAAELQAAQASLRPDVLTLAVDPGAAFAIDFGNIFGDWEDIRPPGRAGSDEEDSDDEFDPKTKKAKGKQKAREKPPSFVSENVRANLHTLDEHHEHLLSQSFDASFGGTGFGAPMPASQMEGGLAFSDDVFGLHDGMDLGDIGDELARELGEGWGAPVDPLGGDDLFATGQLDAGLGMDFEFEGAQSFGAGPNTDSTPSVRPQARENGEGIQPDGSIIVPLMPFSPIQGEDVEMQPNPDDPLQAEAPTKPQKKAKRVRLLLDARTELTDEELKAARANYMEGQETIRQELVHKKFEKESGKIMEELIWGVPSGSKSMKRVSRTSFAELTVRIVQAPVLVDFWMQNFKLQVEARAASMQDTQPPHKRRRIAHEEFQDGNALDEGFGAPPDADFGVNADMGFMMDNNEPAGFGGDYNSRMRSSEEPGVARRVSRPPSLIGSQFEMPGVGLGFTSGSQRSALFPWDNAGASSSVGGPLEFGQDGSARRSLGRADTRLRGSSLSSRHGSPMLGGRVPESPADFGGRSALSGEGFEFELPGEESMANESQLSDMNTLTLERNSHNFLEYAKMQLKTFPSATSTLTFDDVVPKQTSTPHVAAAAFYHCLVLATKNLVGVAQEAPYGTLSITVK</sequence>
<feature type="domain" description="Rad21/Rec8-like protein N-terminal" evidence="6">
    <location>
        <begin position="1"/>
        <end position="99"/>
    </location>
</feature>
<evidence type="ECO:0000256" key="4">
    <source>
        <dbReference type="SAM" id="MobiDB-lite"/>
    </source>
</evidence>
<accession>A0ABQ8KFK2</accession>
<comment type="subcellular location">
    <subcellularLocation>
        <location evidence="1">Nucleus</location>
    </subcellularLocation>
</comment>
<reference evidence="7 8" key="1">
    <citation type="journal article" date="2021" name="Environ. Microbiol.">
        <title>Gene family expansions and transcriptome signatures uncover fungal adaptations to wood decay.</title>
        <authorList>
            <person name="Hage H."/>
            <person name="Miyauchi S."/>
            <person name="Viragh M."/>
            <person name="Drula E."/>
            <person name="Min B."/>
            <person name="Chaduli D."/>
            <person name="Navarro D."/>
            <person name="Favel A."/>
            <person name="Norest M."/>
            <person name="Lesage-Meessen L."/>
            <person name="Balint B."/>
            <person name="Merenyi Z."/>
            <person name="de Eugenio L."/>
            <person name="Morin E."/>
            <person name="Martinez A.T."/>
            <person name="Baldrian P."/>
            <person name="Stursova M."/>
            <person name="Martinez M.J."/>
            <person name="Novotny C."/>
            <person name="Magnuson J.K."/>
            <person name="Spatafora J.W."/>
            <person name="Maurice S."/>
            <person name="Pangilinan J."/>
            <person name="Andreopoulos W."/>
            <person name="LaButti K."/>
            <person name="Hundley H."/>
            <person name="Na H."/>
            <person name="Kuo A."/>
            <person name="Barry K."/>
            <person name="Lipzen A."/>
            <person name="Henrissat B."/>
            <person name="Riley R."/>
            <person name="Ahrendt S."/>
            <person name="Nagy L.G."/>
            <person name="Grigoriev I.V."/>
            <person name="Martin F."/>
            <person name="Rosso M.N."/>
        </authorList>
    </citation>
    <scope>NUCLEOTIDE SEQUENCE [LARGE SCALE GENOMIC DNA]</scope>
    <source>
        <strain evidence="7 8">CIRM-BRFM 1785</strain>
    </source>
</reference>
<feature type="region of interest" description="Disordered" evidence="4">
    <location>
        <begin position="291"/>
        <end position="357"/>
    </location>
</feature>
<dbReference type="PANTHER" id="PTHR12585:SF72">
    <property type="entry name" value="MEIOTIC RECOMBINATION PROTEIN REC8"/>
    <property type="match status" value="1"/>
</dbReference>
<dbReference type="InterPro" id="IPR039781">
    <property type="entry name" value="Rad21/Rec8-like"/>
</dbReference>
<feature type="region of interest" description="Disordered" evidence="4">
    <location>
        <begin position="145"/>
        <end position="181"/>
    </location>
</feature>
<proteinExistence type="inferred from homology"/>
<feature type="region of interest" description="Disordered" evidence="4">
    <location>
        <begin position="574"/>
        <end position="625"/>
    </location>
</feature>
<feature type="domain" description="Rad21/Rec8-like protein C-terminal eukaryotic" evidence="5">
    <location>
        <begin position="696"/>
        <end position="730"/>
    </location>
</feature>
<dbReference type="InterPro" id="IPR036390">
    <property type="entry name" value="WH_DNA-bd_sf"/>
</dbReference>